<organism evidence="1 2">
    <name type="scientific">Taibaiella soli</name>
    <dbReference type="NCBI Taxonomy" id="1649169"/>
    <lineage>
        <taxon>Bacteria</taxon>
        <taxon>Pseudomonadati</taxon>
        <taxon>Bacteroidota</taxon>
        <taxon>Chitinophagia</taxon>
        <taxon>Chitinophagales</taxon>
        <taxon>Chitinophagaceae</taxon>
        <taxon>Taibaiella</taxon>
    </lineage>
</organism>
<evidence type="ECO:0000313" key="2">
    <source>
        <dbReference type="Proteomes" id="UP000248745"/>
    </source>
</evidence>
<dbReference type="Pfam" id="PF02482">
    <property type="entry name" value="Ribosomal_S30AE"/>
    <property type="match status" value="1"/>
</dbReference>
<dbReference type="SUPFAM" id="SSF69754">
    <property type="entry name" value="Ribosome binding protein Y (YfiA homologue)"/>
    <property type="match status" value="1"/>
</dbReference>
<accession>A0A2W2BEI9</accession>
<dbReference type="OrthoDB" id="954728at2"/>
<evidence type="ECO:0000313" key="1">
    <source>
        <dbReference type="EMBL" id="PZF74317.1"/>
    </source>
</evidence>
<keyword evidence="1" id="KW-0689">Ribosomal protein</keyword>
<reference evidence="1 2" key="1">
    <citation type="submission" date="2018-06" db="EMBL/GenBank/DDBJ databases">
        <title>Mucibacter soli gen. nov., sp. nov., a new member of the family Chitinophagaceae producing mucin.</title>
        <authorList>
            <person name="Kim M.-K."/>
            <person name="Park S."/>
            <person name="Kim T.-S."/>
            <person name="Joung Y."/>
            <person name="Han J.-H."/>
            <person name="Kim S.B."/>
        </authorList>
    </citation>
    <scope>NUCLEOTIDE SEQUENCE [LARGE SCALE GENOMIC DNA]</scope>
    <source>
        <strain evidence="1 2">R1-15</strain>
    </source>
</reference>
<dbReference type="Proteomes" id="UP000248745">
    <property type="component" value="Unassembled WGS sequence"/>
</dbReference>
<name>A0A2W2BEI9_9BACT</name>
<keyword evidence="1" id="KW-0687">Ribonucleoprotein</keyword>
<protein>
    <submittedName>
        <fullName evidence="1">30S ribosomal protein S30</fullName>
    </submittedName>
</protein>
<dbReference type="InterPro" id="IPR036567">
    <property type="entry name" value="RHF-like"/>
</dbReference>
<dbReference type="EMBL" id="QKTW01000006">
    <property type="protein sequence ID" value="PZF74317.1"/>
    <property type="molecule type" value="Genomic_DNA"/>
</dbReference>
<proteinExistence type="predicted"/>
<gene>
    <name evidence="1" type="ORF">DN068_04730</name>
</gene>
<dbReference type="GO" id="GO:0005840">
    <property type="term" value="C:ribosome"/>
    <property type="evidence" value="ECO:0007669"/>
    <property type="project" value="UniProtKB-KW"/>
</dbReference>
<dbReference type="RefSeq" id="WP_110997733.1">
    <property type="nucleotide sequence ID" value="NZ_QKTW01000006.1"/>
</dbReference>
<dbReference type="InterPro" id="IPR003489">
    <property type="entry name" value="RHF/RaiA"/>
</dbReference>
<dbReference type="AlphaFoldDB" id="A0A2W2BEI9"/>
<sequence>MVYTENYNGVKLDVQAVDIDISENTKEVIHEAIDKMSRHTRDINFVDVYMKDEPHPVNSKTVRIRVGVPGEDAFADDAGEHFDPLIRSVTEKLIKQLEQKKAKQN</sequence>
<keyword evidence="2" id="KW-1185">Reference proteome</keyword>
<comment type="caution">
    <text evidence="1">The sequence shown here is derived from an EMBL/GenBank/DDBJ whole genome shotgun (WGS) entry which is preliminary data.</text>
</comment>
<dbReference type="Gene3D" id="3.30.160.100">
    <property type="entry name" value="Ribosome hibernation promotion factor-like"/>
    <property type="match status" value="1"/>
</dbReference>